<evidence type="ECO:0000256" key="4">
    <source>
        <dbReference type="ARBA" id="ARBA00023136"/>
    </source>
</evidence>
<feature type="transmembrane region" description="Helical" evidence="5">
    <location>
        <begin position="96"/>
        <end position="113"/>
    </location>
</feature>
<feature type="domain" description="Major facilitator superfamily (MFS) profile" evidence="6">
    <location>
        <begin position="51"/>
        <end position="513"/>
    </location>
</feature>
<feature type="transmembrane region" description="Helical" evidence="5">
    <location>
        <begin position="49"/>
        <end position="76"/>
    </location>
</feature>
<evidence type="ECO:0000256" key="3">
    <source>
        <dbReference type="ARBA" id="ARBA00022989"/>
    </source>
</evidence>
<dbReference type="Pfam" id="PF07690">
    <property type="entry name" value="MFS_1"/>
    <property type="match status" value="1"/>
</dbReference>
<evidence type="ECO:0000256" key="2">
    <source>
        <dbReference type="ARBA" id="ARBA00022692"/>
    </source>
</evidence>
<dbReference type="SUPFAM" id="SSF103473">
    <property type="entry name" value="MFS general substrate transporter"/>
    <property type="match status" value="1"/>
</dbReference>
<keyword evidence="3 5" id="KW-1133">Transmembrane helix</keyword>
<dbReference type="PANTHER" id="PTHR23502">
    <property type="entry name" value="MAJOR FACILITATOR SUPERFAMILY"/>
    <property type="match status" value="1"/>
</dbReference>
<evidence type="ECO:0000259" key="6">
    <source>
        <dbReference type="PROSITE" id="PS50850"/>
    </source>
</evidence>
<dbReference type="AlphaFoldDB" id="A0A6A6SCI4"/>
<feature type="transmembrane region" description="Helical" evidence="5">
    <location>
        <begin position="212"/>
        <end position="233"/>
    </location>
</feature>
<evidence type="ECO:0000256" key="1">
    <source>
        <dbReference type="ARBA" id="ARBA00004141"/>
    </source>
</evidence>
<keyword evidence="4 5" id="KW-0472">Membrane</keyword>
<dbReference type="PROSITE" id="PS50850">
    <property type="entry name" value="MFS"/>
    <property type="match status" value="1"/>
</dbReference>
<dbReference type="InterPro" id="IPR020846">
    <property type="entry name" value="MFS_dom"/>
</dbReference>
<gene>
    <name evidence="7" type="ORF">P280DRAFT_389191</name>
</gene>
<dbReference type="GO" id="GO:0005886">
    <property type="term" value="C:plasma membrane"/>
    <property type="evidence" value="ECO:0007669"/>
    <property type="project" value="TreeGrafter"/>
</dbReference>
<evidence type="ECO:0000256" key="5">
    <source>
        <dbReference type="SAM" id="Phobius"/>
    </source>
</evidence>
<feature type="transmembrane region" description="Helical" evidence="5">
    <location>
        <begin position="120"/>
        <end position="138"/>
    </location>
</feature>
<feature type="transmembrane region" description="Helical" evidence="5">
    <location>
        <begin position="458"/>
        <end position="479"/>
    </location>
</feature>
<dbReference type="EMBL" id="MU006777">
    <property type="protein sequence ID" value="KAF2645300.1"/>
    <property type="molecule type" value="Genomic_DNA"/>
</dbReference>
<feature type="transmembrane region" description="Helical" evidence="5">
    <location>
        <begin position="353"/>
        <end position="378"/>
    </location>
</feature>
<dbReference type="PANTHER" id="PTHR23502:SF47">
    <property type="entry name" value="MAJOR FACILITATOR SUPERFAMILY (MFS) PROFILE DOMAIN-CONTAINING PROTEIN-RELATED"/>
    <property type="match status" value="1"/>
</dbReference>
<feature type="transmembrane region" description="Helical" evidence="5">
    <location>
        <begin position="179"/>
        <end position="200"/>
    </location>
</feature>
<sequence>MIEAQRKRPDSYNLPGTVYLISSDGMILSLPIPSESPHDPLTWSWKKRILALFAVAFYDFVSGVSSRASNVSIIGISLDFSEKDTLPFRVSHLGPAMQLFVAIGGILWAPLSLAIGRKSALLIACVVRILGVALIAYATDFSHVMAGICITGLSHGFALTLGFLIIIDLTFIHQRPNGLAMVWGGVGTVAMIVVATIPYMNDHTEWRVFYRFWLIPCLASLLVALFCFPETYFKRPAIAFDGRIFLQSATEKITFYVHQIDGETASLSSLNSNKDLPSIPFRSRVSTFFDSYGIRRAPGTSWAAMWRTYGQVLYCLMNPMIIWVILLMAVNWIGSVYVSTILAFSPPLDTTGFLPGFVANISAAVGLGLSWPAGGPLVWYIMKRLTKRNKGVREAEHYLVGFVIPVITGAIAVLIFGFASKNHWRPGWSWFAYGLVTFSFGTFQINISLWVTESFPRWATAALVAVYGGNLLVSFGASLEMVPWVKNFGVLEVAATIASLEIFLGLIVLPMAFWGKKARQRLNGRWHDSREGALRPQ</sequence>
<dbReference type="InterPro" id="IPR011701">
    <property type="entry name" value="MFS"/>
</dbReference>
<feature type="transmembrane region" description="Helical" evidence="5">
    <location>
        <begin position="144"/>
        <end position="167"/>
    </location>
</feature>
<feature type="transmembrane region" description="Helical" evidence="5">
    <location>
        <begin position="312"/>
        <end position="333"/>
    </location>
</feature>
<keyword evidence="8" id="KW-1185">Reference proteome</keyword>
<protein>
    <submittedName>
        <fullName evidence="7">MFS general substrate transporter</fullName>
    </submittedName>
</protein>
<dbReference type="InterPro" id="IPR036259">
    <property type="entry name" value="MFS_trans_sf"/>
</dbReference>
<dbReference type="Gene3D" id="1.20.1250.20">
    <property type="entry name" value="MFS general substrate transporter like domains"/>
    <property type="match status" value="1"/>
</dbReference>
<reference evidence="7" key="1">
    <citation type="journal article" date="2020" name="Stud. Mycol.">
        <title>101 Dothideomycetes genomes: a test case for predicting lifestyles and emergence of pathogens.</title>
        <authorList>
            <person name="Haridas S."/>
            <person name="Albert R."/>
            <person name="Binder M."/>
            <person name="Bloem J."/>
            <person name="Labutti K."/>
            <person name="Salamov A."/>
            <person name="Andreopoulos B."/>
            <person name="Baker S."/>
            <person name="Barry K."/>
            <person name="Bills G."/>
            <person name="Bluhm B."/>
            <person name="Cannon C."/>
            <person name="Castanera R."/>
            <person name="Culley D."/>
            <person name="Daum C."/>
            <person name="Ezra D."/>
            <person name="Gonzalez J."/>
            <person name="Henrissat B."/>
            <person name="Kuo A."/>
            <person name="Liang C."/>
            <person name="Lipzen A."/>
            <person name="Lutzoni F."/>
            <person name="Magnuson J."/>
            <person name="Mondo S."/>
            <person name="Nolan M."/>
            <person name="Ohm R."/>
            <person name="Pangilinan J."/>
            <person name="Park H.-J."/>
            <person name="Ramirez L."/>
            <person name="Alfaro M."/>
            <person name="Sun H."/>
            <person name="Tritt A."/>
            <person name="Yoshinaga Y."/>
            <person name="Zwiers L.-H."/>
            <person name="Turgeon B."/>
            <person name="Goodwin S."/>
            <person name="Spatafora J."/>
            <person name="Crous P."/>
            <person name="Grigoriev I."/>
        </authorList>
    </citation>
    <scope>NUCLEOTIDE SEQUENCE</scope>
    <source>
        <strain evidence="7">CBS 473.64</strain>
    </source>
</reference>
<name>A0A6A6SCI4_9PLEO</name>
<dbReference type="Proteomes" id="UP000799753">
    <property type="component" value="Unassembled WGS sequence"/>
</dbReference>
<keyword evidence="2 5" id="KW-0812">Transmembrane</keyword>
<comment type="subcellular location">
    <subcellularLocation>
        <location evidence="1">Membrane</location>
        <topology evidence="1">Multi-pass membrane protein</topology>
    </subcellularLocation>
</comment>
<dbReference type="OrthoDB" id="268400at2759"/>
<feature type="transmembrane region" description="Helical" evidence="5">
    <location>
        <begin position="491"/>
        <end position="515"/>
    </location>
</feature>
<evidence type="ECO:0000313" key="7">
    <source>
        <dbReference type="EMBL" id="KAF2645300.1"/>
    </source>
</evidence>
<feature type="transmembrane region" description="Helical" evidence="5">
    <location>
        <begin position="430"/>
        <end position="451"/>
    </location>
</feature>
<proteinExistence type="predicted"/>
<evidence type="ECO:0000313" key="8">
    <source>
        <dbReference type="Proteomes" id="UP000799753"/>
    </source>
</evidence>
<organism evidence="7 8">
    <name type="scientific">Massarina eburnea CBS 473.64</name>
    <dbReference type="NCBI Taxonomy" id="1395130"/>
    <lineage>
        <taxon>Eukaryota</taxon>
        <taxon>Fungi</taxon>
        <taxon>Dikarya</taxon>
        <taxon>Ascomycota</taxon>
        <taxon>Pezizomycotina</taxon>
        <taxon>Dothideomycetes</taxon>
        <taxon>Pleosporomycetidae</taxon>
        <taxon>Pleosporales</taxon>
        <taxon>Massarineae</taxon>
        <taxon>Massarinaceae</taxon>
        <taxon>Massarina</taxon>
    </lineage>
</organism>
<dbReference type="GO" id="GO:0022857">
    <property type="term" value="F:transmembrane transporter activity"/>
    <property type="evidence" value="ECO:0007669"/>
    <property type="project" value="InterPro"/>
</dbReference>
<feature type="transmembrane region" description="Helical" evidence="5">
    <location>
        <begin position="398"/>
        <end position="418"/>
    </location>
</feature>
<accession>A0A6A6SCI4</accession>